<dbReference type="InterPro" id="IPR011041">
    <property type="entry name" value="Quinoprot_gluc/sorb_DH_b-prop"/>
</dbReference>
<dbReference type="CDD" id="cd00146">
    <property type="entry name" value="PKD"/>
    <property type="match status" value="1"/>
</dbReference>
<dbReference type="InterPro" id="IPR037524">
    <property type="entry name" value="PA14/GLEYA"/>
</dbReference>
<dbReference type="Pfam" id="PF07995">
    <property type="entry name" value="GSDH"/>
    <property type="match status" value="1"/>
</dbReference>
<dbReference type="InterPro" id="IPR011042">
    <property type="entry name" value="6-blade_b-propeller_TolB-like"/>
</dbReference>
<sequence length="1101" mass="120534">MKKLFIFLLVVVSSLIIYSIRAKVYAVPPPNFQTTQIIGSGMSETTGFDFAPDGRIFILERTGKVLVYKNGALLPTLFTQFQTVDTGDRGLMGIAFDPDFSNNHYVYFYYTGTDTLNHLVRFDASGDTANGSAVTIYQTLIPSDELHVGGTIRFGPDGKLYLSVGDNGNTANSQDLSNPHGKILRMNKDGTTPSDNPFVGQSQVEEKIWAYGFRNPFRFQFDSVTGRLYVGDVGQSAWEEIDLVQKGGNYGWPTCEGFCQGNNTGNFIDPIFSYSHAGQSASVSLGPIYQGNMFPSQYKGNLFYGDYALGFIKGLTLDANGAKSGTFDFDLSAGSVVDAKIASDGSMYYITYYPERLYRITYSTGNQIPIAKSSSDITGGNPPLTVHFSSDGTNDPDGDSITYLWDFGDNTFATDPNPTKIYNQKGTYTVKLAVSDGPGTGNAAPITIKVGTPPSVTITQPVNNSTYHAGDTISYAAEATDSQGNNLPDSAFTTEILLHHQTHTHPFYGPVQNRTGTFQIPTEGEPSWETWYEIKITATDADNVSTTQSVTIYPVKVNLTFQTQPSGLQILLDGQPTNTPQTIAHVVGFQRVLSAPILQELNGNVYQFASWSDGGEVRHTITVPSSDTAYTANFNAAPAFNAEYFNNINLTGSPATTRQDKKIDFNWGYNSPDPAISADDFSVRWTKIQQFAQGKYTFTMTVDDGGRLYVDNQLLIDTWINQAETSYQASILLSGGDHAIKMEFYDHTEDAVAKLVWDLSADSGVTPTPTPTPTPGTGGNNGLTGTYYDTIDFTGTSIKRTDATVNFDWGAESPDPTVGPDTFSVRWTGQVLPKENETYTFYTDSDDGVRLWVNNEQIINNWTDHGFTENSGTISLSGNQKYDIKMEFYERGGQAVAKLLWSSPSQVKQILPQSQLFKTSGPLPTPTPTNTPTPTPTVTPTPTSTPTTTPTPSASPTPSSSGDGLKGIYFNNINFTGNSITRVDPTVNFNWGAGSPEAALGPDTFSVRWSGFVLPEYSQTYRFYTYTDDGVRLWVNNQQIINKWVNQSPKEWSGTISLTAGQKYAVKIEYYERGGGAVSKLWWSSSSQTKQIIPQNKLFSQ</sequence>
<dbReference type="PROSITE" id="PS51820">
    <property type="entry name" value="PA14"/>
    <property type="match status" value="3"/>
</dbReference>
<evidence type="ECO:0000259" key="3">
    <source>
        <dbReference type="PROSITE" id="PS51820"/>
    </source>
</evidence>
<feature type="domain" description="PA14" evidence="3">
    <location>
        <begin position="635"/>
        <end position="772"/>
    </location>
</feature>
<dbReference type="Proteomes" id="UP000176923">
    <property type="component" value="Unassembled WGS sequence"/>
</dbReference>
<dbReference type="InterPro" id="IPR011658">
    <property type="entry name" value="PA14_dom"/>
</dbReference>
<proteinExistence type="predicted"/>
<comment type="caution">
    <text evidence="4">The sequence shown here is derived from an EMBL/GenBank/DDBJ whole genome shotgun (WGS) entry which is preliminary data.</text>
</comment>
<dbReference type="Gene3D" id="2.120.10.30">
    <property type="entry name" value="TolB, C-terminal domain"/>
    <property type="match status" value="1"/>
</dbReference>
<name>A0A1F5ZX14_9BACT</name>
<dbReference type="STRING" id="1798382.A3D77_06225"/>
<dbReference type="Gene3D" id="2.60.40.10">
    <property type="entry name" value="Immunoglobulins"/>
    <property type="match status" value="2"/>
</dbReference>
<dbReference type="SUPFAM" id="SSF56988">
    <property type="entry name" value="Anthrax protective antigen"/>
    <property type="match status" value="3"/>
</dbReference>
<dbReference type="InterPro" id="IPR035986">
    <property type="entry name" value="PKD_dom_sf"/>
</dbReference>
<dbReference type="Pfam" id="PF18911">
    <property type="entry name" value="PKD_4"/>
    <property type="match status" value="1"/>
</dbReference>
<dbReference type="InterPro" id="IPR012938">
    <property type="entry name" value="Glc/Sorbosone_DH"/>
</dbReference>
<evidence type="ECO:0000259" key="2">
    <source>
        <dbReference type="PROSITE" id="PS50093"/>
    </source>
</evidence>
<feature type="compositionally biased region" description="Pro residues" evidence="1">
    <location>
        <begin position="923"/>
        <end position="939"/>
    </location>
</feature>
<dbReference type="SMART" id="SM00089">
    <property type="entry name" value="PKD"/>
    <property type="match status" value="1"/>
</dbReference>
<protein>
    <recommendedName>
        <fullName evidence="6">PA14 domain-containing protein</fullName>
    </recommendedName>
</protein>
<feature type="domain" description="PA14" evidence="3">
    <location>
        <begin position="960"/>
        <end position="1097"/>
    </location>
</feature>
<dbReference type="SUPFAM" id="SSF49299">
    <property type="entry name" value="PKD domain"/>
    <property type="match status" value="1"/>
</dbReference>
<dbReference type="PANTHER" id="PTHR19328:SF13">
    <property type="entry name" value="HIPL1 PROTEIN"/>
    <property type="match status" value="1"/>
</dbReference>
<evidence type="ECO:0000313" key="5">
    <source>
        <dbReference type="Proteomes" id="UP000176923"/>
    </source>
</evidence>
<dbReference type="AlphaFoldDB" id="A0A1F5ZX14"/>
<dbReference type="InterPro" id="IPR000601">
    <property type="entry name" value="PKD_dom"/>
</dbReference>
<gene>
    <name evidence="4" type="ORF">A3D77_06225</name>
</gene>
<dbReference type="InterPro" id="IPR013783">
    <property type="entry name" value="Ig-like_fold"/>
</dbReference>
<evidence type="ECO:0000256" key="1">
    <source>
        <dbReference type="SAM" id="MobiDB-lite"/>
    </source>
</evidence>
<accession>A0A1F5ZX14</accession>
<dbReference type="EMBL" id="MFJL01000011">
    <property type="protein sequence ID" value="OGG16577.1"/>
    <property type="molecule type" value="Genomic_DNA"/>
</dbReference>
<evidence type="ECO:0008006" key="6">
    <source>
        <dbReference type="Google" id="ProtNLM"/>
    </source>
</evidence>
<feature type="region of interest" description="Disordered" evidence="1">
    <location>
        <begin position="917"/>
        <end position="963"/>
    </location>
</feature>
<feature type="domain" description="PA14" evidence="3">
    <location>
        <begin position="778"/>
        <end position="915"/>
    </location>
</feature>
<dbReference type="Pfam" id="PF07691">
    <property type="entry name" value="PA14"/>
    <property type="match status" value="3"/>
</dbReference>
<organism evidence="4 5">
    <name type="scientific">Candidatus Gottesmanbacteria bacterium RIFCSPHIGHO2_02_FULL_39_11</name>
    <dbReference type="NCBI Taxonomy" id="1798382"/>
    <lineage>
        <taxon>Bacteria</taxon>
        <taxon>Candidatus Gottesmaniibacteriota</taxon>
    </lineage>
</organism>
<dbReference type="PANTHER" id="PTHR19328">
    <property type="entry name" value="HEDGEHOG-INTERACTING PROTEIN"/>
    <property type="match status" value="1"/>
</dbReference>
<dbReference type="SMART" id="SM00758">
    <property type="entry name" value="PA14"/>
    <property type="match status" value="3"/>
</dbReference>
<reference evidence="4 5" key="1">
    <citation type="journal article" date="2016" name="Nat. Commun.">
        <title>Thousands of microbial genomes shed light on interconnected biogeochemical processes in an aquifer system.</title>
        <authorList>
            <person name="Anantharaman K."/>
            <person name="Brown C.T."/>
            <person name="Hug L.A."/>
            <person name="Sharon I."/>
            <person name="Castelle C.J."/>
            <person name="Probst A.J."/>
            <person name="Thomas B.C."/>
            <person name="Singh A."/>
            <person name="Wilkins M.J."/>
            <person name="Karaoz U."/>
            <person name="Brodie E.L."/>
            <person name="Williams K.H."/>
            <person name="Hubbard S.S."/>
            <person name="Banfield J.F."/>
        </authorList>
    </citation>
    <scope>NUCLEOTIDE SEQUENCE [LARGE SCALE GENOMIC DNA]</scope>
</reference>
<dbReference type="SUPFAM" id="SSF50952">
    <property type="entry name" value="Soluble quinoprotein glucose dehydrogenase"/>
    <property type="match status" value="1"/>
</dbReference>
<feature type="compositionally biased region" description="Low complexity" evidence="1">
    <location>
        <begin position="940"/>
        <end position="961"/>
    </location>
</feature>
<dbReference type="InterPro" id="IPR022409">
    <property type="entry name" value="PKD/Chitinase_dom"/>
</dbReference>
<dbReference type="PROSITE" id="PS50093">
    <property type="entry name" value="PKD"/>
    <property type="match status" value="1"/>
</dbReference>
<feature type="domain" description="PKD" evidence="2">
    <location>
        <begin position="369"/>
        <end position="450"/>
    </location>
</feature>
<dbReference type="Gene3D" id="3.90.182.10">
    <property type="entry name" value="Toxin - Anthrax Protective Antigen,domain 1"/>
    <property type="match status" value="3"/>
</dbReference>
<evidence type="ECO:0000313" key="4">
    <source>
        <dbReference type="EMBL" id="OGG16577.1"/>
    </source>
</evidence>